<proteinExistence type="predicted"/>
<reference evidence="2" key="1">
    <citation type="submission" date="2024-01" db="EMBL/GenBank/DDBJ databases">
        <authorList>
            <person name="Webb A."/>
        </authorList>
    </citation>
    <scope>NUCLEOTIDE SEQUENCE</scope>
    <source>
        <strain evidence="2">Pm1</strain>
    </source>
</reference>
<comment type="caution">
    <text evidence="2">The sequence shown here is derived from an EMBL/GenBank/DDBJ whole genome shotgun (WGS) entry which is preliminary data.</text>
</comment>
<dbReference type="Proteomes" id="UP001162060">
    <property type="component" value="Unassembled WGS sequence"/>
</dbReference>
<evidence type="ECO:0000313" key="2">
    <source>
        <dbReference type="EMBL" id="CAK7943873.1"/>
    </source>
</evidence>
<name>A0AAV1VEP9_9STRA</name>
<accession>A0AAV1VEP9</accession>
<dbReference type="AlphaFoldDB" id="A0AAV1VEP9"/>
<evidence type="ECO:0000313" key="3">
    <source>
        <dbReference type="Proteomes" id="UP001162060"/>
    </source>
</evidence>
<dbReference type="EMBL" id="CAKLBY020000305">
    <property type="protein sequence ID" value="CAK7943873.1"/>
    <property type="molecule type" value="Genomic_DNA"/>
</dbReference>
<evidence type="ECO:0000256" key="1">
    <source>
        <dbReference type="SAM" id="MobiDB-lite"/>
    </source>
</evidence>
<feature type="region of interest" description="Disordered" evidence="1">
    <location>
        <begin position="1"/>
        <end position="25"/>
    </location>
</feature>
<sequence length="68" mass="7281">MWRVDVTSVESWSSGMNPASGARGPGFNSRTLGTAFKLAANETGANFRQDGFTSATLVTSTRHIYLVV</sequence>
<protein>
    <submittedName>
        <fullName evidence="2">Uncharacterized protein</fullName>
    </submittedName>
</protein>
<organism evidence="2 3">
    <name type="scientific">Peronospora matthiolae</name>
    <dbReference type="NCBI Taxonomy" id="2874970"/>
    <lineage>
        <taxon>Eukaryota</taxon>
        <taxon>Sar</taxon>
        <taxon>Stramenopiles</taxon>
        <taxon>Oomycota</taxon>
        <taxon>Peronosporomycetes</taxon>
        <taxon>Peronosporales</taxon>
        <taxon>Peronosporaceae</taxon>
        <taxon>Peronospora</taxon>
    </lineage>
</organism>
<feature type="compositionally biased region" description="Polar residues" evidence="1">
    <location>
        <begin position="8"/>
        <end position="17"/>
    </location>
</feature>
<gene>
    <name evidence="2" type="ORF">PM001_LOCUS29023</name>
</gene>